<dbReference type="Proteomes" id="UP000443843">
    <property type="component" value="Unassembled WGS sequence"/>
</dbReference>
<keyword evidence="2" id="KW-0808">Transferase</keyword>
<evidence type="ECO:0000313" key="3">
    <source>
        <dbReference type="Proteomes" id="UP000443843"/>
    </source>
</evidence>
<dbReference type="InterPro" id="IPR044855">
    <property type="entry name" value="CoA-Trfase_III_dom3_sf"/>
</dbReference>
<dbReference type="Pfam" id="PF02515">
    <property type="entry name" value="CoA_transf_3"/>
    <property type="match status" value="1"/>
</dbReference>
<dbReference type="AlphaFoldDB" id="A0A844WF91"/>
<name>A0A844WF91_9RHOB</name>
<dbReference type="Gene3D" id="3.30.1540.10">
    <property type="entry name" value="formyl-coa transferase, domain 3"/>
    <property type="match status" value="1"/>
</dbReference>
<sequence>MQGPLTGLTVIEMAGIGPCPLAGQLMADLGADVIVIDRAPGGERPNDVNNRNKRSIAVNLKAPGAAGLVLDLVAGADVLIEGFRPGVMERRGLGPDVCLARNAGLVYGRMTGWGQAGPMAQMAGHDLNYVAQTGLLHMMGNADRPPAPPLNLVADYGGGTMFLLLGVLSALWERSRSGQGQVIDAAMIDGVAALGAVFAGMTATGIWCPGREANLLDGGAPYYRVYETRDGGFVSVGAIEPQFFAELVEKAGIPSQLAARRDDRDSWPEQRAAYAAIFAARSRDDWAAIFKGSDACLVPVLTPDEAMAHPHATARGSYVEVGGLRQAAPAPRFGRTPAPAPRAPRPAGSDGAQVLDRFGIGPERQAQLLSDGIVIPPAPS</sequence>
<feature type="region of interest" description="Disordered" evidence="1">
    <location>
        <begin position="329"/>
        <end position="361"/>
    </location>
</feature>
<gene>
    <name evidence="2" type="ORF">GLS40_08600</name>
</gene>
<dbReference type="SUPFAM" id="SSF89796">
    <property type="entry name" value="CoA-transferase family III (CaiB/BaiF)"/>
    <property type="match status" value="1"/>
</dbReference>
<proteinExistence type="predicted"/>
<dbReference type="PANTHER" id="PTHR48228">
    <property type="entry name" value="SUCCINYL-COA--D-CITRAMALATE COA-TRANSFERASE"/>
    <property type="match status" value="1"/>
</dbReference>
<dbReference type="RefSeq" id="WP_160382352.1">
    <property type="nucleotide sequence ID" value="NZ_WNXQ01000004.1"/>
</dbReference>
<dbReference type="InterPro" id="IPR023606">
    <property type="entry name" value="CoA-Trfase_III_dom_1_sf"/>
</dbReference>
<dbReference type="Gene3D" id="3.40.50.10540">
    <property type="entry name" value="Crotonobetainyl-coa:carnitine coa-transferase, domain 1"/>
    <property type="match status" value="1"/>
</dbReference>
<dbReference type="InterPro" id="IPR003673">
    <property type="entry name" value="CoA-Trfase_fam_III"/>
</dbReference>
<dbReference type="PANTHER" id="PTHR48228:SF5">
    <property type="entry name" value="ALPHA-METHYLACYL-COA RACEMASE"/>
    <property type="match status" value="1"/>
</dbReference>
<evidence type="ECO:0000256" key="1">
    <source>
        <dbReference type="SAM" id="MobiDB-lite"/>
    </source>
</evidence>
<dbReference type="InterPro" id="IPR050509">
    <property type="entry name" value="CoA-transferase_III"/>
</dbReference>
<reference evidence="2 3" key="1">
    <citation type="submission" date="2019-11" db="EMBL/GenBank/DDBJ databases">
        <title>Pseudooceanicola pacifica sp. nov., isolated from deep-sea sediment of the Pacific Ocean.</title>
        <authorList>
            <person name="Lyu L."/>
        </authorList>
    </citation>
    <scope>NUCLEOTIDE SEQUENCE [LARGE SCALE GENOMIC DNA]</scope>
    <source>
        <strain evidence="2 3">216_PA32_1</strain>
    </source>
</reference>
<protein>
    <submittedName>
        <fullName evidence="2">CoA transferase</fullName>
    </submittedName>
</protein>
<dbReference type="EMBL" id="WNXQ01000004">
    <property type="protein sequence ID" value="MWB78079.1"/>
    <property type="molecule type" value="Genomic_DNA"/>
</dbReference>
<organism evidence="2 3">
    <name type="scientific">Pseudooceanicola pacificus</name>
    <dbReference type="NCBI Taxonomy" id="2676438"/>
    <lineage>
        <taxon>Bacteria</taxon>
        <taxon>Pseudomonadati</taxon>
        <taxon>Pseudomonadota</taxon>
        <taxon>Alphaproteobacteria</taxon>
        <taxon>Rhodobacterales</taxon>
        <taxon>Paracoccaceae</taxon>
        <taxon>Pseudooceanicola</taxon>
    </lineage>
</organism>
<comment type="caution">
    <text evidence="2">The sequence shown here is derived from an EMBL/GenBank/DDBJ whole genome shotgun (WGS) entry which is preliminary data.</text>
</comment>
<accession>A0A844WF91</accession>
<keyword evidence="3" id="KW-1185">Reference proteome</keyword>
<dbReference type="GO" id="GO:0016740">
    <property type="term" value="F:transferase activity"/>
    <property type="evidence" value="ECO:0007669"/>
    <property type="project" value="UniProtKB-KW"/>
</dbReference>
<evidence type="ECO:0000313" key="2">
    <source>
        <dbReference type="EMBL" id="MWB78079.1"/>
    </source>
</evidence>